<comment type="catalytic activity">
    <reaction evidence="6">
        <text>alpha-D-glucose 6-phosphate = beta-D-fructose 6-phosphate</text>
        <dbReference type="Rhea" id="RHEA:11816"/>
        <dbReference type="ChEBI" id="CHEBI:57634"/>
        <dbReference type="ChEBI" id="CHEBI:58225"/>
        <dbReference type="EC" id="5.3.1.9"/>
    </reaction>
</comment>
<proteinExistence type="inferred from homology"/>
<dbReference type="GO" id="GO:0006096">
    <property type="term" value="P:glycolytic process"/>
    <property type="evidence" value="ECO:0007669"/>
    <property type="project" value="UniProtKB-UniPathway"/>
</dbReference>
<evidence type="ECO:0000259" key="7">
    <source>
        <dbReference type="Pfam" id="PF06560"/>
    </source>
</evidence>
<comment type="similarity">
    <text evidence="2">Belongs to the archaeal-type GPI family.</text>
</comment>
<keyword evidence="5" id="KW-0324">Glycolysis</keyword>
<dbReference type="EC" id="5.3.1.9" evidence="3"/>
<evidence type="ECO:0000256" key="3">
    <source>
        <dbReference type="ARBA" id="ARBA00011952"/>
    </source>
</evidence>
<evidence type="ECO:0000256" key="1">
    <source>
        <dbReference type="ARBA" id="ARBA00004926"/>
    </source>
</evidence>
<name>A0A0E3NED1_METTT</name>
<evidence type="ECO:0000313" key="9">
    <source>
        <dbReference type="Proteomes" id="UP000066529"/>
    </source>
</evidence>
<dbReference type="EMBL" id="CP009501">
    <property type="protein sequence ID" value="AKB12927.1"/>
    <property type="molecule type" value="Genomic_DNA"/>
</dbReference>
<evidence type="ECO:0000256" key="4">
    <source>
        <dbReference type="ARBA" id="ARBA00022432"/>
    </source>
</evidence>
<dbReference type="SUPFAM" id="SSF51182">
    <property type="entry name" value="RmlC-like cupins"/>
    <property type="match status" value="1"/>
</dbReference>
<comment type="pathway">
    <text evidence="1">Carbohydrate degradation; glycolysis; D-glyceraldehyde 3-phosphate and glycerone phosphate from D-glucose: step 2/4.</text>
</comment>
<evidence type="ECO:0000256" key="5">
    <source>
        <dbReference type="ARBA" id="ARBA00023152"/>
    </source>
</evidence>
<protein>
    <recommendedName>
        <fullName evidence="3">glucose-6-phosphate isomerase</fullName>
        <ecNumber evidence="3">5.3.1.9</ecNumber>
    </recommendedName>
</protein>
<organism evidence="8 9">
    <name type="scientific">Methanosarcina thermophila (strain ATCC 43570 / DSM 1825 / OCM 12 / VKM B-1830 / TM-1)</name>
    <dbReference type="NCBI Taxonomy" id="523844"/>
    <lineage>
        <taxon>Archaea</taxon>
        <taxon>Methanobacteriati</taxon>
        <taxon>Methanobacteriota</taxon>
        <taxon>Stenosarchaea group</taxon>
        <taxon>Methanomicrobia</taxon>
        <taxon>Methanosarcinales</taxon>
        <taxon>Methanosarcinaceae</taxon>
        <taxon>Methanosarcina</taxon>
    </lineage>
</organism>
<evidence type="ECO:0000256" key="6">
    <source>
        <dbReference type="ARBA" id="ARBA00029321"/>
    </source>
</evidence>
<dbReference type="InterPro" id="IPR011051">
    <property type="entry name" value="RmlC_Cupin_sf"/>
</dbReference>
<dbReference type="GeneID" id="53688556"/>
<dbReference type="Pfam" id="PF06560">
    <property type="entry name" value="GPI"/>
    <property type="match status" value="1"/>
</dbReference>
<sequence>MKPLIFGETTRVPDVRTLYDMREVIADKQWLKTAENFELYYMYRELARSKEELELMQEFGLRYDITVIPPAKLGKEYIKTAGHYHPKIPKADISYSEIYQVLEGSAVYILQKAGGGLKIADVIAVEAQKGDIVFIPPDYGHITINRSEKVLKMANWVSRDFSSLYEPVRQFGGGAYFLLEEGFVRNPNYCFVPEIRRLEPKGAELLGLSKGEDMYELVENLQALRFLKEPESLTCMFETAYC</sequence>
<dbReference type="KEGG" id="mthr:MSTHT_1169"/>
<dbReference type="GO" id="GO:0005737">
    <property type="term" value="C:cytoplasm"/>
    <property type="evidence" value="ECO:0007669"/>
    <property type="project" value="InterPro"/>
</dbReference>
<dbReference type="CDD" id="cd02218">
    <property type="entry name" value="cupin_PGI"/>
    <property type="match status" value="1"/>
</dbReference>
<evidence type="ECO:0000256" key="2">
    <source>
        <dbReference type="ARBA" id="ARBA00006542"/>
    </source>
</evidence>
<dbReference type="UniPathway" id="UPA00109">
    <property type="reaction ID" value="UER00181"/>
</dbReference>
<dbReference type="RefSeq" id="WP_048167025.1">
    <property type="nucleotide sequence ID" value="NZ_CP009501.1"/>
</dbReference>
<keyword evidence="8" id="KW-0413">Isomerase</keyword>
<gene>
    <name evidence="8" type="ORF">MSTHT_1169</name>
</gene>
<keyword evidence="4" id="KW-0312">Gluconeogenesis</keyword>
<dbReference type="GO" id="GO:0006094">
    <property type="term" value="P:gluconeogenesis"/>
    <property type="evidence" value="ECO:0007669"/>
    <property type="project" value="UniProtKB-KW"/>
</dbReference>
<dbReference type="AlphaFoldDB" id="A0A0E3NED1"/>
<dbReference type="STRING" id="523844.MSTHT_1169"/>
<dbReference type="InterPro" id="IPR010551">
    <property type="entry name" value="G6P_isomerase_prok"/>
</dbReference>
<accession>A0A0E3NED1</accession>
<dbReference type="GO" id="GO:0004347">
    <property type="term" value="F:glucose-6-phosphate isomerase activity"/>
    <property type="evidence" value="ECO:0007669"/>
    <property type="project" value="UniProtKB-EC"/>
</dbReference>
<evidence type="ECO:0000313" key="8">
    <source>
        <dbReference type="EMBL" id="AKB12927.1"/>
    </source>
</evidence>
<dbReference type="HOGENOM" id="CLU_090970_0_0_2"/>
<reference evidence="8 9" key="1">
    <citation type="submission" date="2014-07" db="EMBL/GenBank/DDBJ databases">
        <title>Methanogenic archaea and the global carbon cycle.</title>
        <authorList>
            <person name="Henriksen J.R."/>
            <person name="Luke J."/>
            <person name="Reinhart S."/>
            <person name="Benedict M.N."/>
            <person name="Youngblut N.D."/>
            <person name="Metcalf M.E."/>
            <person name="Whitaker R.J."/>
            <person name="Metcalf W.W."/>
        </authorList>
    </citation>
    <scope>NUCLEOTIDE SEQUENCE [LARGE SCALE GENOMIC DNA]</scope>
    <source>
        <strain evidence="9">ATCC 43570 / DSM 1825 / OCM 12 / VKM B-1830 / TM-1</strain>
    </source>
</reference>
<dbReference type="Gene3D" id="2.60.120.10">
    <property type="entry name" value="Jelly Rolls"/>
    <property type="match status" value="1"/>
</dbReference>
<dbReference type="InterPro" id="IPR014710">
    <property type="entry name" value="RmlC-like_jellyroll"/>
</dbReference>
<dbReference type="PATRIC" id="fig|523844.20.peg.1483"/>
<feature type="domain" description="Glucose-6-phosphate isomerase prokaryote" evidence="7">
    <location>
        <begin position="15"/>
        <end position="184"/>
    </location>
</feature>
<dbReference type="Proteomes" id="UP000066529">
    <property type="component" value="Chromosome"/>
</dbReference>